<dbReference type="PANTHER" id="PTHR45080:SF8">
    <property type="entry name" value="IG-LIKE DOMAIN-CONTAINING PROTEIN"/>
    <property type="match status" value="1"/>
</dbReference>
<comment type="caution">
    <text evidence="5">The sequence shown here is derived from an EMBL/GenBank/DDBJ whole genome shotgun (WGS) entry which is preliminary data.</text>
</comment>
<keyword evidence="1" id="KW-0732">Signal</keyword>
<evidence type="ECO:0000259" key="4">
    <source>
        <dbReference type="PROSITE" id="PS50835"/>
    </source>
</evidence>
<evidence type="ECO:0000313" key="6">
    <source>
        <dbReference type="Proteomes" id="UP000192247"/>
    </source>
</evidence>
<gene>
    <name evidence="5" type="ORF">BIW11_05936</name>
</gene>
<dbReference type="SMART" id="SM00408">
    <property type="entry name" value="IGc2"/>
    <property type="match status" value="1"/>
</dbReference>
<dbReference type="Pfam" id="PF13927">
    <property type="entry name" value="Ig_3"/>
    <property type="match status" value="1"/>
</dbReference>
<dbReference type="InterPro" id="IPR013783">
    <property type="entry name" value="Ig-like_fold"/>
</dbReference>
<dbReference type="OrthoDB" id="6515312at2759"/>
<dbReference type="Proteomes" id="UP000192247">
    <property type="component" value="Unassembled WGS sequence"/>
</dbReference>
<accession>A0A1V9Y0A4</accession>
<dbReference type="InterPro" id="IPR050958">
    <property type="entry name" value="Cell_Adh-Cytoskel_Orgn"/>
</dbReference>
<dbReference type="InterPro" id="IPR003599">
    <property type="entry name" value="Ig_sub"/>
</dbReference>
<dbReference type="SUPFAM" id="SSF48726">
    <property type="entry name" value="Immunoglobulin"/>
    <property type="match status" value="1"/>
</dbReference>
<dbReference type="AlphaFoldDB" id="A0A1V9Y0A4"/>
<organism evidence="5 6">
    <name type="scientific">Tropilaelaps mercedesae</name>
    <dbReference type="NCBI Taxonomy" id="418985"/>
    <lineage>
        <taxon>Eukaryota</taxon>
        <taxon>Metazoa</taxon>
        <taxon>Ecdysozoa</taxon>
        <taxon>Arthropoda</taxon>
        <taxon>Chelicerata</taxon>
        <taxon>Arachnida</taxon>
        <taxon>Acari</taxon>
        <taxon>Parasitiformes</taxon>
        <taxon>Mesostigmata</taxon>
        <taxon>Gamasina</taxon>
        <taxon>Dermanyssoidea</taxon>
        <taxon>Laelapidae</taxon>
        <taxon>Tropilaelaps</taxon>
    </lineage>
</organism>
<dbReference type="InParanoid" id="A0A1V9Y0A4"/>
<dbReference type="PANTHER" id="PTHR45080">
    <property type="entry name" value="CONTACTIN 5"/>
    <property type="match status" value="1"/>
</dbReference>
<dbReference type="GO" id="GO:0005886">
    <property type="term" value="C:plasma membrane"/>
    <property type="evidence" value="ECO:0007669"/>
    <property type="project" value="TreeGrafter"/>
</dbReference>
<dbReference type="GO" id="GO:0007156">
    <property type="term" value="P:homophilic cell adhesion via plasma membrane adhesion molecules"/>
    <property type="evidence" value="ECO:0007669"/>
    <property type="project" value="TreeGrafter"/>
</dbReference>
<dbReference type="PROSITE" id="PS50835">
    <property type="entry name" value="IG_LIKE"/>
    <property type="match status" value="1"/>
</dbReference>
<evidence type="ECO:0000256" key="1">
    <source>
        <dbReference type="ARBA" id="ARBA00022729"/>
    </source>
</evidence>
<evidence type="ECO:0000313" key="5">
    <source>
        <dbReference type="EMBL" id="OQR79154.1"/>
    </source>
</evidence>
<sequence length="170" mass="19042">MSFQTVRCGVAPQVVPFRIVEYLEEGQRLGIVCSVSKGSLPIGFQWRKDNALVISNEYLKILHHEDYQESLQILGLSTQHIGNYTCSARNAFGSDQMSVEVIFNFKPRWTIENISQVIDAVVGATVSIACEALGHPKPTVKVTKGQRITTIPFQKYFVKTFDIKCTFLLG</sequence>
<dbReference type="InterPro" id="IPR007110">
    <property type="entry name" value="Ig-like_dom"/>
</dbReference>
<reference evidence="5 6" key="1">
    <citation type="journal article" date="2017" name="Gigascience">
        <title>Draft genome of the honey bee ectoparasitic mite, Tropilaelaps mercedesae, is shaped by the parasitic life history.</title>
        <authorList>
            <person name="Dong X."/>
            <person name="Armstrong S.D."/>
            <person name="Xia D."/>
            <person name="Makepeace B.L."/>
            <person name="Darby A.C."/>
            <person name="Kadowaki T."/>
        </authorList>
    </citation>
    <scope>NUCLEOTIDE SEQUENCE [LARGE SCALE GENOMIC DNA]</scope>
    <source>
        <strain evidence="5">Wuxi-XJTLU</strain>
    </source>
</reference>
<keyword evidence="3" id="KW-0393">Immunoglobulin domain</keyword>
<dbReference type="EMBL" id="MNPL01001435">
    <property type="protein sequence ID" value="OQR79154.1"/>
    <property type="molecule type" value="Genomic_DNA"/>
</dbReference>
<evidence type="ECO:0000256" key="2">
    <source>
        <dbReference type="ARBA" id="ARBA00023157"/>
    </source>
</evidence>
<dbReference type="InterPro" id="IPR003598">
    <property type="entry name" value="Ig_sub2"/>
</dbReference>
<keyword evidence="2" id="KW-1015">Disulfide bond</keyword>
<dbReference type="InterPro" id="IPR036179">
    <property type="entry name" value="Ig-like_dom_sf"/>
</dbReference>
<name>A0A1V9Y0A4_9ACAR</name>
<keyword evidence="6" id="KW-1185">Reference proteome</keyword>
<dbReference type="STRING" id="418985.A0A1V9Y0A4"/>
<dbReference type="SMART" id="SM00409">
    <property type="entry name" value="IG"/>
    <property type="match status" value="1"/>
</dbReference>
<proteinExistence type="predicted"/>
<feature type="domain" description="Ig-like" evidence="4">
    <location>
        <begin position="12"/>
        <end position="100"/>
    </location>
</feature>
<dbReference type="Gene3D" id="2.60.40.10">
    <property type="entry name" value="Immunoglobulins"/>
    <property type="match status" value="1"/>
</dbReference>
<protein>
    <submittedName>
        <fullName evidence="5">Down syndrome cell adhesion molecule protein 1-like</fullName>
    </submittedName>
</protein>
<evidence type="ECO:0000256" key="3">
    <source>
        <dbReference type="ARBA" id="ARBA00023319"/>
    </source>
</evidence>
<dbReference type="FunFam" id="2.60.40.10:FF:000333">
    <property type="entry name" value="Down syndrome cell adhesion molecule"/>
    <property type="match status" value="1"/>
</dbReference>